<gene>
    <name evidence="11" type="ORF">GCM10011379_10040</name>
</gene>
<feature type="coiled-coil region" evidence="8">
    <location>
        <begin position="460"/>
        <end position="489"/>
    </location>
</feature>
<dbReference type="EC" id="2.7.13.3" evidence="2"/>
<feature type="transmembrane region" description="Helical" evidence="9">
    <location>
        <begin position="539"/>
        <end position="558"/>
    </location>
</feature>
<accession>A0A917MUI7</accession>
<dbReference type="EMBL" id="BMIB01000001">
    <property type="protein sequence ID" value="GGH61254.1"/>
    <property type="molecule type" value="Genomic_DNA"/>
</dbReference>
<dbReference type="InterPro" id="IPR036890">
    <property type="entry name" value="HATPase_C_sf"/>
</dbReference>
<evidence type="ECO:0000313" key="11">
    <source>
        <dbReference type="EMBL" id="GGH61254.1"/>
    </source>
</evidence>
<evidence type="ECO:0000259" key="10">
    <source>
        <dbReference type="SMART" id="SM00387"/>
    </source>
</evidence>
<evidence type="ECO:0000256" key="8">
    <source>
        <dbReference type="SAM" id="Coils"/>
    </source>
</evidence>
<organism evidence="11 12">
    <name type="scientific">Filimonas zeae</name>
    <dbReference type="NCBI Taxonomy" id="1737353"/>
    <lineage>
        <taxon>Bacteria</taxon>
        <taxon>Pseudomonadati</taxon>
        <taxon>Bacteroidota</taxon>
        <taxon>Chitinophagia</taxon>
        <taxon>Chitinophagales</taxon>
        <taxon>Chitinophagaceae</taxon>
        <taxon>Filimonas</taxon>
    </lineage>
</organism>
<dbReference type="SUPFAM" id="SSF55874">
    <property type="entry name" value="ATPase domain of HSP90 chaperone/DNA topoisomerase II/histidine kinase"/>
    <property type="match status" value="1"/>
</dbReference>
<dbReference type="Gene3D" id="1.25.40.10">
    <property type="entry name" value="Tetratricopeptide repeat domain"/>
    <property type="match status" value="2"/>
</dbReference>
<sequence>MFAAWVTGSHTAKADELYPELNAVSLQQAIKRAELLKPGREKLFQYLTIGYQYVYRCNENVLDSAQLFINKAHKLCSATGDKQGSLETDILFAAMKFMGQQNAIAEKQIHTVVAECRRQGYTRLEGVALYTHGAFLDIKERFQYYHKAVALLEKAGDKYGTAFLYKSIAELYFFQPAVKNQDAGIKTALQALEVYKTIKGHNLHYIYYRLADFCHRRSRYADAITYGLLDLNELKTATDTSDYADAYFRVADSYRLVEDTLQAFHYYKLALASARSQQNTSLIYHIAFMGAEAYVRAHLPEKALLFYLQTAKGVEPESDDEKLGSAQFLTRCYVRLQQYEKAEKHCKEMIAIDEAIDKAKPTHVRSSYHNNTAFQAGEFYLATKQLVKARFYFEKFLADDKINNVASRNAIQGHLYKIDSLEGNYLGALQHFQAAKILADTMLDEAKSRQIIAFQTLYGVQQKDLQLKLKEEEIKVLDQQNRLDQQNSKMQEDKLMQASLLAQRNSAELKLKEKSIGLLNQQTTLQQAAIRNKELQRNIIIGTAVALLLLLMLVWILFTNKRRSNRELKVQQAEISYANKSLQQLVEEKEWLLKEVHHRVKNNLQMVISLLESQSSHLHNDAFEAMQKGRNRIYTISLIHQKLYQSNELKTIDMSCFIPELVKHLKECFDAGSHICFRLDIVPMESDVAIALPLGLIINEAVTNSLKYAFKNRQTGEITILLHRCEKQQYRLVIADNGTGIPAQALQKAESMGMKLIRGLSSQIDAALTIENSDGAKITLTLENARNHDYFNS</sequence>
<dbReference type="GO" id="GO:0005524">
    <property type="term" value="F:ATP binding"/>
    <property type="evidence" value="ECO:0007669"/>
    <property type="project" value="UniProtKB-KW"/>
</dbReference>
<dbReference type="Gene3D" id="3.30.450.20">
    <property type="entry name" value="PAS domain"/>
    <property type="match status" value="1"/>
</dbReference>
<proteinExistence type="predicted"/>
<dbReference type="Pfam" id="PF02518">
    <property type="entry name" value="HATPase_c"/>
    <property type="match status" value="1"/>
</dbReference>
<keyword evidence="7" id="KW-0067">ATP-binding</keyword>
<evidence type="ECO:0000313" key="12">
    <source>
        <dbReference type="Proteomes" id="UP000627292"/>
    </source>
</evidence>
<dbReference type="AlphaFoldDB" id="A0A917MUI7"/>
<dbReference type="InterPro" id="IPR011990">
    <property type="entry name" value="TPR-like_helical_dom_sf"/>
</dbReference>
<evidence type="ECO:0000256" key="6">
    <source>
        <dbReference type="ARBA" id="ARBA00022777"/>
    </source>
</evidence>
<name>A0A917MUI7_9BACT</name>
<keyword evidence="8" id="KW-0175">Coiled coil</keyword>
<evidence type="ECO:0000256" key="2">
    <source>
        <dbReference type="ARBA" id="ARBA00012438"/>
    </source>
</evidence>
<dbReference type="Gene3D" id="3.30.565.10">
    <property type="entry name" value="Histidine kinase-like ATPase, C-terminal domain"/>
    <property type="match status" value="1"/>
</dbReference>
<keyword evidence="4" id="KW-0808">Transferase</keyword>
<dbReference type="GO" id="GO:0004673">
    <property type="term" value="F:protein histidine kinase activity"/>
    <property type="evidence" value="ECO:0007669"/>
    <property type="project" value="UniProtKB-EC"/>
</dbReference>
<dbReference type="PANTHER" id="PTHR41523:SF8">
    <property type="entry name" value="ETHYLENE RESPONSE SENSOR PROTEIN"/>
    <property type="match status" value="1"/>
</dbReference>
<reference evidence="11" key="2">
    <citation type="submission" date="2020-09" db="EMBL/GenBank/DDBJ databases">
        <authorList>
            <person name="Sun Q."/>
            <person name="Zhou Y."/>
        </authorList>
    </citation>
    <scope>NUCLEOTIDE SEQUENCE</scope>
    <source>
        <strain evidence="11">CGMCC 1.15290</strain>
    </source>
</reference>
<comment type="catalytic activity">
    <reaction evidence="1">
        <text>ATP + protein L-histidine = ADP + protein N-phospho-L-histidine.</text>
        <dbReference type="EC" id="2.7.13.3"/>
    </reaction>
</comment>
<keyword evidence="9" id="KW-0472">Membrane</keyword>
<dbReference type="SUPFAM" id="SSF48452">
    <property type="entry name" value="TPR-like"/>
    <property type="match status" value="1"/>
</dbReference>
<evidence type="ECO:0000256" key="9">
    <source>
        <dbReference type="SAM" id="Phobius"/>
    </source>
</evidence>
<keyword evidence="5" id="KW-0547">Nucleotide-binding</keyword>
<evidence type="ECO:0000256" key="4">
    <source>
        <dbReference type="ARBA" id="ARBA00022679"/>
    </source>
</evidence>
<reference evidence="11" key="1">
    <citation type="journal article" date="2014" name="Int. J. Syst. Evol. Microbiol.">
        <title>Complete genome sequence of Corynebacterium casei LMG S-19264T (=DSM 44701T), isolated from a smear-ripened cheese.</title>
        <authorList>
            <consortium name="US DOE Joint Genome Institute (JGI-PGF)"/>
            <person name="Walter F."/>
            <person name="Albersmeier A."/>
            <person name="Kalinowski J."/>
            <person name="Ruckert C."/>
        </authorList>
    </citation>
    <scope>NUCLEOTIDE SEQUENCE</scope>
    <source>
        <strain evidence="11">CGMCC 1.15290</strain>
    </source>
</reference>
<comment type="caution">
    <text evidence="11">The sequence shown here is derived from an EMBL/GenBank/DDBJ whole genome shotgun (WGS) entry which is preliminary data.</text>
</comment>
<dbReference type="PANTHER" id="PTHR41523">
    <property type="entry name" value="TWO-COMPONENT SYSTEM SENSOR PROTEIN"/>
    <property type="match status" value="1"/>
</dbReference>
<keyword evidence="3" id="KW-0597">Phosphoprotein</keyword>
<keyword evidence="9" id="KW-0812">Transmembrane</keyword>
<evidence type="ECO:0000256" key="7">
    <source>
        <dbReference type="ARBA" id="ARBA00022840"/>
    </source>
</evidence>
<dbReference type="Proteomes" id="UP000627292">
    <property type="component" value="Unassembled WGS sequence"/>
</dbReference>
<keyword evidence="6" id="KW-0418">Kinase</keyword>
<protein>
    <recommendedName>
        <fullName evidence="2">histidine kinase</fullName>
        <ecNumber evidence="2">2.7.13.3</ecNumber>
    </recommendedName>
</protein>
<dbReference type="SMART" id="SM00387">
    <property type="entry name" value="HATPase_c"/>
    <property type="match status" value="1"/>
</dbReference>
<keyword evidence="12" id="KW-1185">Reference proteome</keyword>
<evidence type="ECO:0000256" key="5">
    <source>
        <dbReference type="ARBA" id="ARBA00022741"/>
    </source>
</evidence>
<dbReference type="InterPro" id="IPR003594">
    <property type="entry name" value="HATPase_dom"/>
</dbReference>
<dbReference type="InterPro" id="IPR011495">
    <property type="entry name" value="Sig_transdc_His_kin_sub2_dim/P"/>
</dbReference>
<dbReference type="Pfam" id="PF07568">
    <property type="entry name" value="HisKA_2"/>
    <property type="match status" value="1"/>
</dbReference>
<keyword evidence="9" id="KW-1133">Transmembrane helix</keyword>
<evidence type="ECO:0000256" key="1">
    <source>
        <dbReference type="ARBA" id="ARBA00000085"/>
    </source>
</evidence>
<evidence type="ECO:0000256" key="3">
    <source>
        <dbReference type="ARBA" id="ARBA00022553"/>
    </source>
</evidence>
<feature type="domain" description="Histidine kinase/HSP90-like ATPase" evidence="10">
    <location>
        <begin position="689"/>
        <end position="786"/>
    </location>
</feature>